<evidence type="ECO:0000256" key="6">
    <source>
        <dbReference type="SAM" id="SignalP"/>
    </source>
</evidence>
<keyword evidence="5" id="KW-0472">Membrane</keyword>
<feature type="region of interest" description="Disordered" evidence="4">
    <location>
        <begin position="912"/>
        <end position="945"/>
    </location>
</feature>
<keyword evidence="2 3" id="KW-0067">ATP-binding</keyword>
<accession>A9V908</accession>
<evidence type="ECO:0000256" key="5">
    <source>
        <dbReference type="SAM" id="Phobius"/>
    </source>
</evidence>
<dbReference type="STRING" id="81824.A9V908"/>
<dbReference type="SMART" id="SM00219">
    <property type="entry name" value="TyrKc"/>
    <property type="match status" value="1"/>
</dbReference>
<dbReference type="KEGG" id="mbr:MONBRDRAFT_28729"/>
<keyword evidence="10" id="KW-1185">Reference proteome</keyword>
<feature type="transmembrane region" description="Helical" evidence="5">
    <location>
        <begin position="540"/>
        <end position="558"/>
    </location>
</feature>
<dbReference type="Gene3D" id="1.10.510.10">
    <property type="entry name" value="Transferase(Phosphotransferase) domain 1"/>
    <property type="match status" value="1"/>
</dbReference>
<dbReference type="PROSITE" id="PS00107">
    <property type="entry name" value="PROTEIN_KINASE_ATP"/>
    <property type="match status" value="1"/>
</dbReference>
<dbReference type="InterPro" id="IPR020635">
    <property type="entry name" value="Tyr_kinase_cat_dom"/>
</dbReference>
<dbReference type="eggNOG" id="KOG0196">
    <property type="taxonomic scope" value="Eukaryota"/>
</dbReference>
<dbReference type="InterPro" id="IPR036445">
    <property type="entry name" value="GPCR_2_extracell_dom_sf"/>
</dbReference>
<evidence type="ECO:0000313" key="10">
    <source>
        <dbReference type="Proteomes" id="UP000001357"/>
    </source>
</evidence>
<evidence type="ECO:0000259" key="8">
    <source>
        <dbReference type="PROSITE" id="PS50227"/>
    </source>
</evidence>
<dbReference type="GO" id="GO:0004713">
    <property type="term" value="F:protein tyrosine kinase activity"/>
    <property type="evidence" value="ECO:0000318"/>
    <property type="project" value="GO_Central"/>
</dbReference>
<dbReference type="InterPro" id="IPR000719">
    <property type="entry name" value="Prot_kinase_dom"/>
</dbReference>
<feature type="binding site" evidence="3">
    <location>
        <position position="1201"/>
    </location>
    <ligand>
        <name>ATP</name>
        <dbReference type="ChEBI" id="CHEBI:30616"/>
    </ligand>
</feature>
<feature type="compositionally biased region" description="Low complexity" evidence="4">
    <location>
        <begin position="929"/>
        <end position="943"/>
    </location>
</feature>
<feature type="region of interest" description="Disordered" evidence="4">
    <location>
        <begin position="793"/>
        <end position="815"/>
    </location>
</feature>
<evidence type="ECO:0000259" key="7">
    <source>
        <dbReference type="PROSITE" id="PS50011"/>
    </source>
</evidence>
<dbReference type="EMBL" id="CH991569">
    <property type="protein sequence ID" value="EDQ85972.1"/>
    <property type="molecule type" value="Genomic_DNA"/>
</dbReference>
<feature type="region of interest" description="Disordered" evidence="4">
    <location>
        <begin position="1477"/>
        <end position="1591"/>
    </location>
</feature>
<feature type="region of interest" description="Disordered" evidence="4">
    <location>
        <begin position="991"/>
        <end position="1024"/>
    </location>
</feature>
<dbReference type="PROSITE" id="PS50227">
    <property type="entry name" value="G_PROTEIN_RECEP_F2_3"/>
    <property type="match status" value="1"/>
</dbReference>
<dbReference type="CDD" id="cd00192">
    <property type="entry name" value="PTKc"/>
    <property type="match status" value="1"/>
</dbReference>
<keyword evidence="6" id="KW-0732">Signal</keyword>
<dbReference type="InterPro" id="IPR008266">
    <property type="entry name" value="Tyr_kinase_AS"/>
</dbReference>
<feature type="region of interest" description="Disordered" evidence="4">
    <location>
        <begin position="859"/>
        <end position="878"/>
    </location>
</feature>
<dbReference type="InterPro" id="IPR001879">
    <property type="entry name" value="GPCR_2_extracellular_dom"/>
</dbReference>
<dbReference type="PANTHER" id="PTHR24418">
    <property type="entry name" value="TYROSINE-PROTEIN KINASE"/>
    <property type="match status" value="1"/>
</dbReference>
<keyword evidence="5" id="KW-0812">Transmembrane</keyword>
<evidence type="ECO:0008006" key="11">
    <source>
        <dbReference type="Google" id="ProtNLM"/>
    </source>
</evidence>
<dbReference type="RefSeq" id="XP_001749166.1">
    <property type="nucleotide sequence ID" value="XM_001749114.1"/>
</dbReference>
<dbReference type="GO" id="GO:0005886">
    <property type="term" value="C:plasma membrane"/>
    <property type="evidence" value="ECO:0000318"/>
    <property type="project" value="GO_Central"/>
</dbReference>
<proteinExistence type="predicted"/>
<dbReference type="InterPro" id="IPR001245">
    <property type="entry name" value="Ser-Thr/Tyr_kinase_cat_dom"/>
</dbReference>
<feature type="transmembrane region" description="Helical" evidence="5">
    <location>
        <begin position="501"/>
        <end position="520"/>
    </location>
</feature>
<dbReference type="Gene3D" id="4.10.1240.10">
    <property type="entry name" value="GPCR, family 2, extracellular hormone receptor domain"/>
    <property type="match status" value="1"/>
</dbReference>
<feature type="transmembrane region" description="Helical" evidence="5">
    <location>
        <begin position="570"/>
        <end position="593"/>
    </location>
</feature>
<feature type="transmembrane region" description="Helical" evidence="5">
    <location>
        <begin position="613"/>
        <end position="634"/>
    </location>
</feature>
<gene>
    <name evidence="9" type="ORF">MONBRDRAFT_28729</name>
</gene>
<dbReference type="InParanoid" id="A9V908"/>
<feature type="transmembrane region" description="Helical" evidence="5">
    <location>
        <begin position="646"/>
        <end position="666"/>
    </location>
</feature>
<keyword evidence="1 3" id="KW-0547">Nucleotide-binding</keyword>
<dbReference type="GO" id="GO:0004930">
    <property type="term" value="F:G protein-coupled receptor activity"/>
    <property type="evidence" value="ECO:0007669"/>
    <property type="project" value="InterPro"/>
</dbReference>
<evidence type="ECO:0000313" key="9">
    <source>
        <dbReference type="EMBL" id="EDQ85972.1"/>
    </source>
</evidence>
<dbReference type="Proteomes" id="UP000001357">
    <property type="component" value="Unassembled WGS sequence"/>
</dbReference>
<reference evidence="9 10" key="1">
    <citation type="journal article" date="2008" name="Nature">
        <title>The genome of the choanoflagellate Monosiga brevicollis and the origin of metazoans.</title>
        <authorList>
            <consortium name="JGI Sequencing"/>
            <person name="King N."/>
            <person name="Westbrook M.J."/>
            <person name="Young S.L."/>
            <person name="Kuo A."/>
            <person name="Abedin M."/>
            <person name="Chapman J."/>
            <person name="Fairclough S."/>
            <person name="Hellsten U."/>
            <person name="Isogai Y."/>
            <person name="Letunic I."/>
            <person name="Marr M."/>
            <person name="Pincus D."/>
            <person name="Putnam N."/>
            <person name="Rokas A."/>
            <person name="Wright K.J."/>
            <person name="Zuzow R."/>
            <person name="Dirks W."/>
            <person name="Good M."/>
            <person name="Goodstein D."/>
            <person name="Lemons D."/>
            <person name="Li W."/>
            <person name="Lyons J.B."/>
            <person name="Morris A."/>
            <person name="Nichols S."/>
            <person name="Richter D.J."/>
            <person name="Salamov A."/>
            <person name="Bork P."/>
            <person name="Lim W.A."/>
            <person name="Manning G."/>
            <person name="Miller W.T."/>
            <person name="McGinnis W."/>
            <person name="Shapiro H."/>
            <person name="Tjian R."/>
            <person name="Grigoriev I.V."/>
            <person name="Rokhsar D."/>
        </authorList>
    </citation>
    <scope>NUCLEOTIDE SEQUENCE [LARGE SCALE GENOMIC DNA]</scope>
    <source>
        <strain evidence="10">MX1 / ATCC 50154</strain>
    </source>
</reference>
<feature type="chain" id="PRO_5002742842" description="Non-specific protein-tyrosine kinase" evidence="6">
    <location>
        <begin position="23"/>
        <end position="1591"/>
    </location>
</feature>
<dbReference type="PROSITE" id="PS50011">
    <property type="entry name" value="PROTEIN_KINASE_DOM"/>
    <property type="match status" value="1"/>
</dbReference>
<feature type="domain" description="G-protein coupled receptors family 2 profile 1" evidence="8">
    <location>
        <begin position="34"/>
        <end position="98"/>
    </location>
</feature>
<dbReference type="PRINTS" id="PR00109">
    <property type="entry name" value="TYRKINASE"/>
</dbReference>
<dbReference type="SUPFAM" id="SSF56112">
    <property type="entry name" value="Protein kinase-like (PK-like)"/>
    <property type="match status" value="1"/>
</dbReference>
<feature type="domain" description="Protein kinase" evidence="7">
    <location>
        <begin position="1170"/>
        <end position="1431"/>
    </location>
</feature>
<keyword evidence="5" id="KW-1133">Transmembrane helix</keyword>
<organism evidence="9 10">
    <name type="scientific">Monosiga brevicollis</name>
    <name type="common">Choanoflagellate</name>
    <dbReference type="NCBI Taxonomy" id="81824"/>
    <lineage>
        <taxon>Eukaryota</taxon>
        <taxon>Choanoflagellata</taxon>
        <taxon>Craspedida</taxon>
        <taxon>Salpingoecidae</taxon>
        <taxon>Monosiga</taxon>
    </lineage>
</organism>
<evidence type="ECO:0000256" key="4">
    <source>
        <dbReference type="SAM" id="MobiDB-lite"/>
    </source>
</evidence>
<name>A9V908_MONBE</name>
<sequence length="1591" mass="171712">MPSLNAPRWAHPLLLLLGLALIEPWAELGVAGTCLESIGPHGLTWPATSSGRATTLPCPSPHTGSASRSCCASAQQATTLCLLQAWSEPSYAQCAIPSLEGWSSDWATGAPTSAAARRQRLAGAATIVASSALPLGSTDVTEILRLVQRASTAIDASAAANLTIADLETHLDLFDALLQADWKIPDPDAGSTQMAQVYVQLAHALFLAPNTALASPEPWAWHAAAVQAALLMGPAPELMTTGDHFVLSWAPNATLAIDNAKTFDMTVLTQWTLAATENGTTPTPSSTTSKALTEESMQLALCLAAYLPASNPNGRHHIFPTVLFDANQPGGLTAGPVDVQYNVASLWGPLQRQDQAHQALLRLILSIDPPTHGLALDLVDLQMSAIQTTNNTQIINLTLAVNGTTVLAVPAQAKCEADVACTLDINLSAGLWTCHCQLQPSSVALTLTTTAPVANTAPARAYNRIDHALAGLLLLAILLCLILIVMVGCQPARWPLKLYRLGFMLATCLSLVAGLALLRATDLDSATVANVAPSVLMGAQYAQVLHMLALASLVVYWTPRQSTYQRHGSWLRRGLVVCLLWMVPAAVVVGLRQLDANAFGFAWLPVHSLASQVHWYILGSVVGLVLLVLIVAFCRTTTPLGHFLRLWLSLVVPLTAGVGGSLLYLLPDLHRDLPALRLVYGILALMVPALSTPPPEDESAYAMHMQERASSKASSIGINPVMGPHTSVTRLGTRPSGYSEPESQGLVSHGPPLLVGRGIMPRSSFSSNSTLAVVEEAEGEEATLSRRLRSFRHRSIRQKKQADPVARPRSTSLGNPKTISAALRLEHTAQDFLQTSIVVQANRDLRGTRKGVAAIRATSPMRGSGRRHTVAGARQAGSLKRATATAKAADEGYADLKTLRAVTERLSYVPRRGQALSRTGRKGHSQSHASLFSNDSSAASDSDGYMSVTRQSSVAGSAARLPRHRRLSALTAHLSRGNSYMSFGGTDVSDLEGGYDQMGNQTGDEDEANDGLATPPPALPDRASLQENDPYALAQIDPTDNDALEGLTKPPIPAHVVGAGPLLFRPTTPPDGAKRTVSRMSNMTASLRSANLPQQRELARMQAAVSPVSSSINDDSDGIEYETPGVLRGLSHKDSVRNAHDMRRVRDRAADVQLQQLRRASSSMLNGSNVKFLDDLGRGEFGVVRRARLRRGSQEDLVAVKLLKHSASVEQEIAFLEEATIMTYFSHQNVLRLVDTVTNERPIMLVLELMEQGSLQRVLRHETMEDIRKLKYSYDILNGLQYIHEEGFIHRDLAARNVLLGQGLAKIADFGFCRRLKRDQSVYVELTGQLPVRWCSPEALNYGHYSKASDVWAAAVTLHEMWTGARLPYKGWSNLAVATNVGVGHRLPPIRHMPRPLYDLLVRCWHPNLRERPTARAMLDKVGMIRRSPELVGDRFETGVDPLQHIYRTTLVAGQPMAMQWVIQDTAARDTRPLEKMLDDNIPKSGASDASIFERDTLERAPPSQRPELQGAAYPDAGGSPLDPRTKPRRASPLGRTGSAQSDVFVSGGADSRCGSPTMTRTTPPPGARPGNQPKRRSRLSDTPLSGIHML</sequence>
<feature type="transmembrane region" description="Helical" evidence="5">
    <location>
        <begin position="468"/>
        <end position="489"/>
    </location>
</feature>
<evidence type="ECO:0000256" key="3">
    <source>
        <dbReference type="PROSITE-ProRule" id="PRU10141"/>
    </source>
</evidence>
<dbReference type="GeneID" id="5894414"/>
<dbReference type="GO" id="GO:0005524">
    <property type="term" value="F:ATP binding"/>
    <property type="evidence" value="ECO:0007669"/>
    <property type="project" value="UniProtKB-UniRule"/>
</dbReference>
<dbReference type="InterPro" id="IPR050198">
    <property type="entry name" value="Non-receptor_tyrosine_kinases"/>
</dbReference>
<protein>
    <recommendedName>
        <fullName evidence="11">Non-specific protein-tyrosine kinase</fullName>
    </recommendedName>
</protein>
<dbReference type="InterPro" id="IPR011009">
    <property type="entry name" value="Kinase-like_dom_sf"/>
</dbReference>
<feature type="signal peptide" evidence="6">
    <location>
        <begin position="1"/>
        <end position="22"/>
    </location>
</feature>
<dbReference type="InterPro" id="IPR017441">
    <property type="entry name" value="Protein_kinase_ATP_BS"/>
</dbReference>
<dbReference type="PROSITE" id="PS00109">
    <property type="entry name" value="PROTEIN_KINASE_TYR"/>
    <property type="match status" value="1"/>
</dbReference>
<evidence type="ECO:0000256" key="1">
    <source>
        <dbReference type="ARBA" id="ARBA00022741"/>
    </source>
</evidence>
<dbReference type="Pfam" id="PF07714">
    <property type="entry name" value="PK_Tyr_Ser-Thr"/>
    <property type="match status" value="1"/>
</dbReference>
<evidence type="ECO:0000256" key="2">
    <source>
        <dbReference type="ARBA" id="ARBA00022840"/>
    </source>
</evidence>